<name>A0ABV8QIY4_9GAMM</name>
<dbReference type="RefSeq" id="WP_379888063.1">
    <property type="nucleotide sequence ID" value="NZ_JBHSDI010000016.1"/>
</dbReference>
<evidence type="ECO:0000256" key="3">
    <source>
        <dbReference type="ARBA" id="ARBA00022840"/>
    </source>
</evidence>
<keyword evidence="4" id="KW-0472">Membrane</keyword>
<comment type="similarity">
    <text evidence="1">Belongs to the heat shock protein 70 family.</text>
</comment>
<evidence type="ECO:0000256" key="1">
    <source>
        <dbReference type="ARBA" id="ARBA00007381"/>
    </source>
</evidence>
<dbReference type="Proteomes" id="UP001595798">
    <property type="component" value="Unassembled WGS sequence"/>
</dbReference>
<dbReference type="PROSITE" id="PS00297">
    <property type="entry name" value="HSP70_1"/>
    <property type="match status" value="1"/>
</dbReference>
<dbReference type="EMBL" id="JBHSDI010000016">
    <property type="protein sequence ID" value="MFC4259989.1"/>
    <property type="molecule type" value="Genomic_DNA"/>
</dbReference>
<dbReference type="InterPro" id="IPR018181">
    <property type="entry name" value="Heat_shock_70_CS"/>
</dbReference>
<feature type="transmembrane region" description="Helical" evidence="4">
    <location>
        <begin position="93"/>
        <end position="115"/>
    </location>
</feature>
<organism evidence="5 6">
    <name type="scientific">Marinobacter lacisalsi</name>
    <dbReference type="NCBI Taxonomy" id="475979"/>
    <lineage>
        <taxon>Bacteria</taxon>
        <taxon>Pseudomonadati</taxon>
        <taxon>Pseudomonadota</taxon>
        <taxon>Gammaproteobacteria</taxon>
        <taxon>Pseudomonadales</taxon>
        <taxon>Marinobacteraceae</taxon>
        <taxon>Marinobacter</taxon>
    </lineage>
</organism>
<keyword evidence="4" id="KW-0812">Transmembrane</keyword>
<dbReference type="Pfam" id="PF00012">
    <property type="entry name" value="HSP70"/>
    <property type="match status" value="1"/>
</dbReference>
<evidence type="ECO:0000256" key="2">
    <source>
        <dbReference type="ARBA" id="ARBA00022741"/>
    </source>
</evidence>
<gene>
    <name evidence="5" type="ORF">ACFOZ5_13190</name>
</gene>
<keyword evidence="2" id="KW-0547">Nucleotide-binding</keyword>
<sequence>MAVVGIDLGTTNSLVSVWQSGESRIIPNPLGELLTPSLVSVDDRGMVLVGRAAKDRLVFHPEQTASQFKRLMGSNEKVTLGKRSLLTRLQERITGIHPGIYLALVGIWAGTALLVSW</sequence>
<reference evidence="6" key="1">
    <citation type="journal article" date="2019" name="Int. J. Syst. Evol. Microbiol.">
        <title>The Global Catalogue of Microorganisms (GCM) 10K type strain sequencing project: providing services to taxonomists for standard genome sequencing and annotation.</title>
        <authorList>
            <consortium name="The Broad Institute Genomics Platform"/>
            <consortium name="The Broad Institute Genome Sequencing Center for Infectious Disease"/>
            <person name="Wu L."/>
            <person name="Ma J."/>
        </authorList>
    </citation>
    <scope>NUCLEOTIDE SEQUENCE [LARGE SCALE GENOMIC DNA]</scope>
    <source>
        <strain evidence="6">CECT 7297</strain>
    </source>
</reference>
<evidence type="ECO:0000256" key="4">
    <source>
        <dbReference type="SAM" id="Phobius"/>
    </source>
</evidence>
<accession>A0ABV8QIY4</accession>
<keyword evidence="6" id="KW-1185">Reference proteome</keyword>
<comment type="caution">
    <text evidence="5">The sequence shown here is derived from an EMBL/GenBank/DDBJ whole genome shotgun (WGS) entry which is preliminary data.</text>
</comment>
<evidence type="ECO:0000313" key="6">
    <source>
        <dbReference type="Proteomes" id="UP001595798"/>
    </source>
</evidence>
<keyword evidence="4" id="KW-1133">Transmembrane helix</keyword>
<dbReference type="InterPro" id="IPR013126">
    <property type="entry name" value="Hsp_70_fam"/>
</dbReference>
<dbReference type="InterPro" id="IPR043129">
    <property type="entry name" value="ATPase_NBD"/>
</dbReference>
<dbReference type="PANTHER" id="PTHR45639">
    <property type="entry name" value="HSC70CB, ISOFORM G-RELATED"/>
    <property type="match status" value="1"/>
</dbReference>
<proteinExistence type="inferred from homology"/>
<dbReference type="Gene3D" id="3.30.420.40">
    <property type="match status" value="1"/>
</dbReference>
<evidence type="ECO:0000313" key="5">
    <source>
        <dbReference type="EMBL" id="MFC4259989.1"/>
    </source>
</evidence>
<protein>
    <submittedName>
        <fullName evidence="5">Hsp70 family protein</fullName>
    </submittedName>
</protein>
<dbReference type="PANTHER" id="PTHR45639:SF34">
    <property type="entry name" value="CHAPERONE PROTEIN DNAK"/>
    <property type="match status" value="1"/>
</dbReference>
<keyword evidence="3" id="KW-0067">ATP-binding</keyword>
<dbReference type="SUPFAM" id="SSF53067">
    <property type="entry name" value="Actin-like ATPase domain"/>
    <property type="match status" value="1"/>
</dbReference>
<dbReference type="PRINTS" id="PR00301">
    <property type="entry name" value="HEATSHOCK70"/>
</dbReference>